<gene>
    <name evidence="1" type="ORF">SAMN03097708_00792</name>
</gene>
<reference evidence="1 2" key="1">
    <citation type="submission" date="2016-10" db="EMBL/GenBank/DDBJ databases">
        <authorList>
            <person name="de Groot N.N."/>
        </authorList>
    </citation>
    <scope>NUCLEOTIDE SEQUENCE [LARGE SCALE GENOMIC DNA]</scope>
    <source>
        <strain evidence="1 2">HLD2</strain>
    </source>
</reference>
<dbReference type="EMBL" id="FMWD01000002">
    <property type="protein sequence ID" value="SCZ52725.1"/>
    <property type="molecule type" value="Genomic_DNA"/>
</dbReference>
<dbReference type="AlphaFoldDB" id="A0A1G5PSZ4"/>
<dbReference type="RefSeq" id="WP_092992829.1">
    <property type="nucleotide sequence ID" value="NZ_FMWD01000002.1"/>
</dbReference>
<organism evidence="1 2">
    <name type="scientific">Thiohalomonas denitrificans</name>
    <dbReference type="NCBI Taxonomy" id="415747"/>
    <lineage>
        <taxon>Bacteria</taxon>
        <taxon>Pseudomonadati</taxon>
        <taxon>Pseudomonadota</taxon>
        <taxon>Gammaproteobacteria</taxon>
        <taxon>Thiohalomonadales</taxon>
        <taxon>Thiohalomonadaceae</taxon>
        <taxon>Thiohalomonas</taxon>
    </lineage>
</organism>
<keyword evidence="2" id="KW-1185">Reference proteome</keyword>
<sequence length="139" mass="15441">MEMTAERVDAKVMDVVTTAIEELGGPGETVRHHDQGILPALVESVYALILREELGQSNKAIAEFLGISIGAVESILAAPMESHEARLHYRADEMPEFDRHVDPDWSGRPETARLEPEYLAGAMAKFAYGVVQRRETRSH</sequence>
<evidence type="ECO:0000313" key="1">
    <source>
        <dbReference type="EMBL" id="SCZ52725.1"/>
    </source>
</evidence>
<proteinExistence type="predicted"/>
<dbReference type="Proteomes" id="UP000199648">
    <property type="component" value="Unassembled WGS sequence"/>
</dbReference>
<accession>A0A1G5PSZ4</accession>
<name>A0A1G5PSZ4_9GAMM</name>
<protein>
    <submittedName>
        <fullName evidence="1">Uncharacterized protein</fullName>
    </submittedName>
</protein>
<evidence type="ECO:0000313" key="2">
    <source>
        <dbReference type="Proteomes" id="UP000199648"/>
    </source>
</evidence>